<sequence>MRKVLFLFILLTSLPALAFLKLERVDLTKKNIELEFFADGSNVVLRDEQGWVTLKLVTLLMFQDSIYASYKKPEKAAAYLKQTPPHLNTLAPVLKEILKKIKSQNINAEQIDRLESLEESGLLDLQKDRKRTTEILLHDKIAPLLATAPEIKILKMNINGKETQKPARSLNPDDFIAYQLTASTLEVPPAKIYKTSPEILWNKKRTLFVIPKGSSE</sequence>
<accession>A0A150WNX6</accession>
<proteinExistence type="predicted"/>
<evidence type="ECO:0000313" key="1">
    <source>
        <dbReference type="EMBL" id="KYG65885.1"/>
    </source>
</evidence>
<organism evidence="1 2">
    <name type="scientific">Bdellovibrio bacteriovorus</name>
    <dbReference type="NCBI Taxonomy" id="959"/>
    <lineage>
        <taxon>Bacteria</taxon>
        <taxon>Pseudomonadati</taxon>
        <taxon>Bdellovibrionota</taxon>
        <taxon>Bdellovibrionia</taxon>
        <taxon>Bdellovibrionales</taxon>
        <taxon>Pseudobdellovibrionaceae</taxon>
        <taxon>Bdellovibrio</taxon>
    </lineage>
</organism>
<name>A0A150WNX6_BDEBC</name>
<reference evidence="1 2" key="1">
    <citation type="submission" date="2016-03" db="EMBL/GenBank/DDBJ databases">
        <authorList>
            <person name="Ploux O."/>
        </authorList>
    </citation>
    <scope>NUCLEOTIDE SEQUENCE [LARGE SCALE GENOMIC DNA]</scope>
    <source>
        <strain evidence="1 2">R0</strain>
    </source>
</reference>
<dbReference type="EMBL" id="LUKE01000001">
    <property type="protein sequence ID" value="KYG65885.1"/>
    <property type="molecule type" value="Genomic_DNA"/>
</dbReference>
<evidence type="ECO:0000313" key="2">
    <source>
        <dbReference type="Proteomes" id="UP000075320"/>
    </source>
</evidence>
<keyword evidence="2" id="KW-1185">Reference proteome</keyword>
<dbReference type="AlphaFoldDB" id="A0A150WNX6"/>
<dbReference type="RefSeq" id="WP_061833428.1">
    <property type="nucleotide sequence ID" value="NZ_LUKE01000001.1"/>
</dbReference>
<comment type="caution">
    <text evidence="1">The sequence shown here is derived from an EMBL/GenBank/DDBJ whole genome shotgun (WGS) entry which is preliminary data.</text>
</comment>
<dbReference type="Proteomes" id="UP000075320">
    <property type="component" value="Unassembled WGS sequence"/>
</dbReference>
<gene>
    <name evidence="1" type="ORF">AZI86_02085</name>
</gene>
<protein>
    <submittedName>
        <fullName evidence="1">Uncharacterized protein</fullName>
    </submittedName>
</protein>